<reference evidence="2 3" key="1">
    <citation type="submission" date="2020-07" db="EMBL/GenBank/DDBJ databases">
        <title>Telomere length de novo assembly of all 7 chromosomes of the fungus, Metarhizium brunneum, using a novel assembly pipeline.</title>
        <authorList>
            <person name="Saud z."/>
            <person name="Kortsinoglou A."/>
            <person name="Kouvelis V.N."/>
            <person name="Butt T.M."/>
        </authorList>
    </citation>
    <scope>NUCLEOTIDE SEQUENCE [LARGE SCALE GENOMIC DNA]</scope>
    <source>
        <strain evidence="2 3">4556</strain>
    </source>
</reference>
<dbReference type="AlphaFoldDB" id="A0A7D5UW73"/>
<dbReference type="EMBL" id="CP058934">
    <property type="protein sequence ID" value="QLI68696.1"/>
    <property type="molecule type" value="Genomic_DNA"/>
</dbReference>
<evidence type="ECO:0000313" key="2">
    <source>
        <dbReference type="EMBL" id="QLI68696.1"/>
    </source>
</evidence>
<feature type="region of interest" description="Disordered" evidence="1">
    <location>
        <begin position="1"/>
        <end position="28"/>
    </location>
</feature>
<proteinExistence type="predicted"/>
<evidence type="ECO:0000256" key="1">
    <source>
        <dbReference type="SAM" id="MobiDB-lite"/>
    </source>
</evidence>
<sequence>MTRDHVVHAGVDNGTVARSGRTRGDSESSVLQKIACIKGRAMGNERGPNTSRTFEMQANMSTSAEWQPSYIFPLERV</sequence>
<accession>A0A7D5UW73</accession>
<gene>
    <name evidence="2" type="ORF">G6M90_00g058650</name>
</gene>
<dbReference type="RefSeq" id="XP_065986642.1">
    <property type="nucleotide sequence ID" value="XM_066130669.1"/>
</dbReference>
<dbReference type="KEGG" id="mbrn:90967821"/>
<evidence type="ECO:0000313" key="3">
    <source>
        <dbReference type="Proteomes" id="UP000510686"/>
    </source>
</evidence>
<keyword evidence="3" id="KW-1185">Reference proteome</keyword>
<dbReference type="GeneID" id="90967821"/>
<protein>
    <submittedName>
        <fullName evidence="2">Uncharacterized protein</fullName>
    </submittedName>
</protein>
<organism evidence="2 3">
    <name type="scientific">Metarhizium brunneum</name>
    <dbReference type="NCBI Taxonomy" id="500148"/>
    <lineage>
        <taxon>Eukaryota</taxon>
        <taxon>Fungi</taxon>
        <taxon>Dikarya</taxon>
        <taxon>Ascomycota</taxon>
        <taxon>Pezizomycotina</taxon>
        <taxon>Sordariomycetes</taxon>
        <taxon>Hypocreomycetidae</taxon>
        <taxon>Hypocreales</taxon>
        <taxon>Clavicipitaceae</taxon>
        <taxon>Metarhizium</taxon>
    </lineage>
</organism>
<name>A0A7D5UW73_9HYPO</name>
<dbReference type="Proteomes" id="UP000510686">
    <property type="component" value="Chromosome 3"/>
</dbReference>